<comment type="caution">
    <text evidence="2">The sequence shown here is derived from an EMBL/GenBank/DDBJ whole genome shotgun (WGS) entry which is preliminary data.</text>
</comment>
<organism evidence="2">
    <name type="scientific">marine sediment metagenome</name>
    <dbReference type="NCBI Taxonomy" id="412755"/>
    <lineage>
        <taxon>unclassified sequences</taxon>
        <taxon>metagenomes</taxon>
        <taxon>ecological metagenomes</taxon>
    </lineage>
</organism>
<dbReference type="AlphaFoldDB" id="A0A0F9BNC8"/>
<gene>
    <name evidence="2" type="ORF">LCGC14_2506730</name>
</gene>
<proteinExistence type="predicted"/>
<name>A0A0F9BNC8_9ZZZZ</name>
<reference evidence="2" key="1">
    <citation type="journal article" date="2015" name="Nature">
        <title>Complex archaea that bridge the gap between prokaryotes and eukaryotes.</title>
        <authorList>
            <person name="Spang A."/>
            <person name="Saw J.H."/>
            <person name="Jorgensen S.L."/>
            <person name="Zaremba-Niedzwiedzka K."/>
            <person name="Martijn J."/>
            <person name="Lind A.E."/>
            <person name="van Eijk R."/>
            <person name="Schleper C."/>
            <person name="Guy L."/>
            <person name="Ettema T.J."/>
        </authorList>
    </citation>
    <scope>NUCLEOTIDE SEQUENCE</scope>
</reference>
<evidence type="ECO:0000256" key="1">
    <source>
        <dbReference type="SAM" id="MobiDB-lite"/>
    </source>
</evidence>
<accession>A0A0F9BNC8</accession>
<protein>
    <submittedName>
        <fullName evidence="2">Uncharacterized protein</fullName>
    </submittedName>
</protein>
<feature type="non-terminal residue" evidence="2">
    <location>
        <position position="1"/>
    </location>
</feature>
<feature type="region of interest" description="Disordered" evidence="1">
    <location>
        <begin position="1"/>
        <end position="32"/>
    </location>
</feature>
<evidence type="ECO:0000313" key="2">
    <source>
        <dbReference type="EMBL" id="KKL15327.1"/>
    </source>
</evidence>
<dbReference type="EMBL" id="LAZR01040101">
    <property type="protein sequence ID" value="KKL15327.1"/>
    <property type="molecule type" value="Genomic_DNA"/>
</dbReference>
<sequence length="78" mass="8599">VQVANSSDNMEGVISIADGGASDGDLGFPTTSNTSDTGSYNYFNEMWEKSWTIGVELFKAYVETIQKFTGQWPTFCKK</sequence>